<dbReference type="InterPro" id="IPR024079">
    <property type="entry name" value="MetalloPept_cat_dom_sf"/>
</dbReference>
<keyword evidence="2" id="KW-1185">Reference proteome</keyword>
<dbReference type="OrthoDB" id="1121673at2"/>
<evidence type="ECO:0000313" key="2">
    <source>
        <dbReference type="Proteomes" id="UP000186230"/>
    </source>
</evidence>
<dbReference type="KEGG" id="gfl:GRFL_2422"/>
<dbReference type="GO" id="GO:0008237">
    <property type="term" value="F:metallopeptidase activity"/>
    <property type="evidence" value="ECO:0007669"/>
    <property type="project" value="UniProtKB-KW"/>
</dbReference>
<dbReference type="RefSeq" id="WP_083644839.1">
    <property type="nucleotide sequence ID" value="NZ_AMRU01000011.1"/>
</dbReference>
<dbReference type="AlphaFoldDB" id="A0A1L7I6D6"/>
<dbReference type="PROSITE" id="PS51257">
    <property type="entry name" value="PROKAR_LIPOPROTEIN"/>
    <property type="match status" value="1"/>
</dbReference>
<dbReference type="GO" id="GO:0006508">
    <property type="term" value="P:proteolysis"/>
    <property type="evidence" value="ECO:0007669"/>
    <property type="project" value="UniProtKB-KW"/>
</dbReference>
<keyword evidence="1" id="KW-0378">Hydrolase</keyword>
<sequence length="262" mass="28474">MKNYRKLLILFFSISILISCSKEDNPDGSGGTPTVDKSANLKSLGSSASDLLSDSKFTSMYIEMVFVDGFRPTDEAIQNFKSFLQERTYKPDGIEINLRSVSTSGNAPFDIDEIVDIEKEERTSYNAGDEIAVWIYFADGSNEKDSDDKFVLGSAFRNTSMVIYEKTIRDFASKAGAPSRAIIETATLNHEFGHLFGLVNLGTAPTSDHEDSGNDGHCKVDGCLMRASIEFGSSAIDVINGGTGVPTLKEACIDDLRSVGGR</sequence>
<dbReference type="EMBL" id="CP016359">
    <property type="protein sequence ID" value="APU69146.1"/>
    <property type="molecule type" value="Genomic_DNA"/>
</dbReference>
<organism evidence="1 2">
    <name type="scientific">Christiangramia flava JLT2011</name>
    <dbReference type="NCBI Taxonomy" id="1229726"/>
    <lineage>
        <taxon>Bacteria</taxon>
        <taxon>Pseudomonadati</taxon>
        <taxon>Bacteroidota</taxon>
        <taxon>Flavobacteriia</taxon>
        <taxon>Flavobacteriales</taxon>
        <taxon>Flavobacteriaceae</taxon>
        <taxon>Christiangramia</taxon>
    </lineage>
</organism>
<dbReference type="Gene3D" id="3.40.390.10">
    <property type="entry name" value="Collagenase (Catalytic Domain)"/>
    <property type="match status" value="1"/>
</dbReference>
<reference evidence="1 2" key="1">
    <citation type="submission" date="2016-07" db="EMBL/GenBank/DDBJ databases">
        <title>Multi-omics approach to identify versatile polysaccharide utilization systems of a marine flavobacterium Gramella flava.</title>
        <authorList>
            <person name="Tang K."/>
        </authorList>
    </citation>
    <scope>NUCLEOTIDE SEQUENCE [LARGE SCALE GENOMIC DNA]</scope>
    <source>
        <strain evidence="1 2">JLT2011</strain>
    </source>
</reference>
<name>A0A1L7I6D6_9FLAO</name>
<keyword evidence="1" id="KW-0645">Protease</keyword>
<dbReference type="Proteomes" id="UP000186230">
    <property type="component" value="Chromosome"/>
</dbReference>
<evidence type="ECO:0000313" key="1">
    <source>
        <dbReference type="EMBL" id="APU69146.1"/>
    </source>
</evidence>
<dbReference type="STRING" id="1229726.GRFL_2422"/>
<keyword evidence="1" id="KW-0482">Metalloprotease</keyword>
<gene>
    <name evidence="1" type="ORF">GRFL_2422</name>
</gene>
<accession>A0A1L7I6D6</accession>
<proteinExistence type="predicted"/>
<protein>
    <submittedName>
        <fullName evidence="1">Membrane metalloprotease</fullName>
    </submittedName>
</protein>